<dbReference type="Proteomes" id="UP000016924">
    <property type="component" value="Unassembled WGS sequence"/>
</dbReference>
<dbReference type="RefSeq" id="XP_007781800.1">
    <property type="nucleotide sequence ID" value="XM_007783610.1"/>
</dbReference>
<dbReference type="EMBL" id="JH767580">
    <property type="protein sequence ID" value="EON66483.1"/>
    <property type="molecule type" value="Genomic_DNA"/>
</dbReference>
<evidence type="ECO:0000313" key="2">
    <source>
        <dbReference type="EMBL" id="EON66483.1"/>
    </source>
</evidence>
<evidence type="ECO:0000256" key="1">
    <source>
        <dbReference type="SAM" id="MobiDB-lite"/>
    </source>
</evidence>
<gene>
    <name evidence="2" type="ORF">W97_05581</name>
</gene>
<feature type="region of interest" description="Disordered" evidence="1">
    <location>
        <begin position="179"/>
        <end position="217"/>
    </location>
</feature>
<protein>
    <submittedName>
        <fullName evidence="2">Uncharacterized protein</fullName>
    </submittedName>
</protein>
<keyword evidence="3" id="KW-1185">Reference proteome</keyword>
<dbReference type="GeneID" id="19902892"/>
<dbReference type="OrthoDB" id="3782662at2759"/>
<name>R7YXA7_CONA1</name>
<evidence type="ECO:0000313" key="3">
    <source>
        <dbReference type="Proteomes" id="UP000016924"/>
    </source>
</evidence>
<reference evidence="3" key="1">
    <citation type="submission" date="2012-06" db="EMBL/GenBank/DDBJ databases">
        <title>The genome sequence of Coniosporium apollinis CBS 100218.</title>
        <authorList>
            <consortium name="The Broad Institute Genome Sequencing Platform"/>
            <person name="Cuomo C."/>
            <person name="Gorbushina A."/>
            <person name="Noack S."/>
            <person name="Walker B."/>
            <person name="Young S.K."/>
            <person name="Zeng Q."/>
            <person name="Gargeya S."/>
            <person name="Fitzgerald M."/>
            <person name="Haas B."/>
            <person name="Abouelleil A."/>
            <person name="Alvarado L."/>
            <person name="Arachchi H.M."/>
            <person name="Berlin A.M."/>
            <person name="Chapman S.B."/>
            <person name="Goldberg J."/>
            <person name="Griggs A."/>
            <person name="Gujja S."/>
            <person name="Hansen M."/>
            <person name="Howarth C."/>
            <person name="Imamovic A."/>
            <person name="Larimer J."/>
            <person name="McCowan C."/>
            <person name="Montmayeur A."/>
            <person name="Murphy C."/>
            <person name="Neiman D."/>
            <person name="Pearson M."/>
            <person name="Priest M."/>
            <person name="Roberts A."/>
            <person name="Saif S."/>
            <person name="Shea T."/>
            <person name="Sisk P."/>
            <person name="Sykes S."/>
            <person name="Wortman J."/>
            <person name="Nusbaum C."/>
            <person name="Birren B."/>
        </authorList>
    </citation>
    <scope>NUCLEOTIDE SEQUENCE [LARGE SCALE GENOMIC DNA]</scope>
    <source>
        <strain evidence="3">CBS 100218</strain>
    </source>
</reference>
<dbReference type="HOGENOM" id="CLU_1209754_0_0_1"/>
<proteinExistence type="predicted"/>
<dbReference type="AlphaFoldDB" id="R7YXA7"/>
<sequence>MSLCFEDAFTEFKSGRISEVEYLGHLLAHFRGSRHPGDSDSRNFKAVLGSFNPYAESIRQAALETDYQPLENTTALERLFEACLAGNSAQFKSSLEGLNDGHASLIMQPLATLAAEKGRARMLQACLEKGAKFNGTLDRAVEIGSDKTPEMLEVLAAAKWRNIHEVKNDKQAVSAVARPWLSRKPAQEQQPTAETQQERHERLVRTGQHPSGTCMTGEELEKRFGWIDW</sequence>
<organism evidence="2 3">
    <name type="scientific">Coniosporium apollinis (strain CBS 100218)</name>
    <name type="common">Rock-inhabiting black yeast</name>
    <dbReference type="NCBI Taxonomy" id="1168221"/>
    <lineage>
        <taxon>Eukaryota</taxon>
        <taxon>Fungi</taxon>
        <taxon>Dikarya</taxon>
        <taxon>Ascomycota</taxon>
        <taxon>Pezizomycotina</taxon>
        <taxon>Dothideomycetes</taxon>
        <taxon>Dothideomycetes incertae sedis</taxon>
        <taxon>Coniosporium</taxon>
    </lineage>
</organism>
<accession>R7YXA7</accession>